<reference evidence="1 2" key="1">
    <citation type="submission" date="2016-08" db="EMBL/GenBank/DDBJ databases">
        <title>Hymenobacter coccineus sp. nov., Hymenobacter lapidarius sp. nov. and Hymenobacter glacialis sp. nov., isolated from Antarctic soil.</title>
        <authorList>
            <person name="Sedlacek I."/>
            <person name="Kralova S."/>
            <person name="Kyrova K."/>
            <person name="Maslanova I."/>
            <person name="Stankova E."/>
            <person name="Vrbovska V."/>
            <person name="Nemec M."/>
            <person name="Bartak M."/>
            <person name="Svec P."/>
            <person name="Busse H.-J."/>
            <person name="Pantucek R."/>
        </authorList>
    </citation>
    <scope>NUCLEOTIDE SEQUENCE [LARGE SCALE GENOMIC DNA]</scope>
    <source>
        <strain evidence="1 2">CCM 8649</strain>
    </source>
</reference>
<accession>A0A1G1TH23</accession>
<dbReference type="Proteomes" id="UP000177506">
    <property type="component" value="Unassembled WGS sequence"/>
</dbReference>
<evidence type="ECO:0000313" key="1">
    <source>
        <dbReference type="EMBL" id="OGX90177.1"/>
    </source>
</evidence>
<proteinExistence type="predicted"/>
<dbReference type="SUPFAM" id="SSF158745">
    <property type="entry name" value="LanC-like"/>
    <property type="match status" value="1"/>
</dbReference>
<evidence type="ECO:0000313" key="2">
    <source>
        <dbReference type="Proteomes" id="UP000177506"/>
    </source>
</evidence>
<gene>
    <name evidence="1" type="ORF">BEN49_07440</name>
</gene>
<dbReference type="EMBL" id="MDZA01000188">
    <property type="protein sequence ID" value="OGX90177.1"/>
    <property type="molecule type" value="Genomic_DNA"/>
</dbReference>
<protein>
    <recommendedName>
        <fullName evidence="3">Lanthionine synthetase C-like protein</fullName>
    </recommendedName>
</protein>
<organism evidence="1 2">
    <name type="scientific">Hymenobacter coccineus</name>
    <dbReference type="NCBI Taxonomy" id="1908235"/>
    <lineage>
        <taxon>Bacteria</taxon>
        <taxon>Pseudomonadati</taxon>
        <taxon>Bacteroidota</taxon>
        <taxon>Cytophagia</taxon>
        <taxon>Cytophagales</taxon>
        <taxon>Hymenobacteraceae</taxon>
        <taxon>Hymenobacter</taxon>
    </lineage>
</organism>
<evidence type="ECO:0008006" key="3">
    <source>
        <dbReference type="Google" id="ProtNLM"/>
    </source>
</evidence>
<comment type="caution">
    <text evidence="1">The sequence shown here is derived from an EMBL/GenBank/DDBJ whole genome shotgun (WGS) entry which is preliminary data.</text>
</comment>
<dbReference type="Gene3D" id="1.50.10.20">
    <property type="match status" value="1"/>
</dbReference>
<keyword evidence="2" id="KW-1185">Reference proteome</keyword>
<dbReference type="AlphaFoldDB" id="A0A1G1TH23"/>
<sequence length="375" mass="41633">MHRILAGLNWRTCAPPDLLGLAAYHYCVYKAFGQSSAAVVAQRLFKQTFAQLVGQLLPAPAMPMTRAWSADQLEQACAAAWLGARFTAAGLSSAPALLTTLDPLLQREALRLCSQPEPASRRSFSRILRYFSLRLPDARSHLVSLLDPSRMAVILPVPTLSAVPEPLQLGLDDGLASELLLLIELYQAGLQDDVIVRRVREGIQYLLALRRDVDFLEQKYSVFPSSVHPYFQEATYGAALGWPKGDLGQVLLLYEANRLLGDNELAKIAELIGLNTLLRTSREATDVIGAQFYQGAAGVAHLYRRLYQVSGQVAYREGQYFWLDRTQIWLDQELASGSYSYEHRKGNLSHGLVGIGLVLLCEVAGMEWNWETSLL</sequence>
<name>A0A1G1TH23_9BACT</name>